<sequence>MGATIRAVNRVGTRQFRGERRLFRLRLSVFDCSMLTGPAIFRLAFTRLDSMK</sequence>
<feature type="transmembrane region" description="Helical" evidence="1">
    <location>
        <begin position="23"/>
        <end position="45"/>
    </location>
</feature>
<evidence type="ECO:0000313" key="2">
    <source>
        <dbReference type="EMBL" id="GIH39755.1"/>
    </source>
</evidence>
<evidence type="ECO:0000256" key="1">
    <source>
        <dbReference type="SAM" id="Phobius"/>
    </source>
</evidence>
<organism evidence="2 3">
    <name type="scientific">Microbispora corallina</name>
    <dbReference type="NCBI Taxonomy" id="83302"/>
    <lineage>
        <taxon>Bacteria</taxon>
        <taxon>Bacillati</taxon>
        <taxon>Actinomycetota</taxon>
        <taxon>Actinomycetes</taxon>
        <taxon>Streptosporangiales</taxon>
        <taxon>Streptosporangiaceae</taxon>
        <taxon>Microbispora</taxon>
    </lineage>
</organism>
<evidence type="ECO:0000313" key="3">
    <source>
        <dbReference type="Proteomes" id="UP000603904"/>
    </source>
</evidence>
<accession>A0ABQ4FY62</accession>
<evidence type="ECO:0008006" key="4">
    <source>
        <dbReference type="Google" id="ProtNLM"/>
    </source>
</evidence>
<keyword evidence="1" id="KW-0812">Transmembrane</keyword>
<reference evidence="2 3" key="1">
    <citation type="submission" date="2021-01" db="EMBL/GenBank/DDBJ databases">
        <title>Whole genome shotgun sequence of Microbispora corallina NBRC 16416.</title>
        <authorList>
            <person name="Komaki H."/>
            <person name="Tamura T."/>
        </authorList>
    </citation>
    <scope>NUCLEOTIDE SEQUENCE [LARGE SCALE GENOMIC DNA]</scope>
    <source>
        <strain evidence="2 3">NBRC 16416</strain>
    </source>
</reference>
<keyword evidence="1" id="KW-0472">Membrane</keyword>
<protein>
    <recommendedName>
        <fullName evidence="4">Transposase</fullName>
    </recommendedName>
</protein>
<gene>
    <name evidence="2" type="ORF">Mco01_27550</name>
</gene>
<comment type="caution">
    <text evidence="2">The sequence shown here is derived from an EMBL/GenBank/DDBJ whole genome shotgun (WGS) entry which is preliminary data.</text>
</comment>
<proteinExistence type="predicted"/>
<dbReference type="EMBL" id="BOOC01000010">
    <property type="protein sequence ID" value="GIH39755.1"/>
    <property type="molecule type" value="Genomic_DNA"/>
</dbReference>
<name>A0ABQ4FY62_9ACTN</name>
<keyword evidence="3" id="KW-1185">Reference proteome</keyword>
<dbReference type="Proteomes" id="UP000603904">
    <property type="component" value="Unassembled WGS sequence"/>
</dbReference>
<keyword evidence="1" id="KW-1133">Transmembrane helix</keyword>